<dbReference type="EMBL" id="BMVN01000006">
    <property type="protein sequence ID" value="GHA18669.1"/>
    <property type="molecule type" value="Genomic_DNA"/>
</dbReference>
<proteinExistence type="predicted"/>
<accession>A0ABQ3CIK1</accession>
<protein>
    <submittedName>
        <fullName evidence="2">Uncharacterized protein</fullName>
    </submittedName>
</protein>
<evidence type="ECO:0000256" key="1">
    <source>
        <dbReference type="SAM" id="MobiDB-lite"/>
    </source>
</evidence>
<dbReference type="Proteomes" id="UP000653644">
    <property type="component" value="Unassembled WGS sequence"/>
</dbReference>
<name>A0ABQ3CIK1_9ACTN</name>
<feature type="region of interest" description="Disordered" evidence="1">
    <location>
        <begin position="33"/>
        <end position="132"/>
    </location>
</feature>
<evidence type="ECO:0000313" key="3">
    <source>
        <dbReference type="Proteomes" id="UP000653644"/>
    </source>
</evidence>
<reference evidence="3" key="1">
    <citation type="journal article" date="2019" name="Int. J. Syst. Evol. Microbiol.">
        <title>The Global Catalogue of Microorganisms (GCM) 10K type strain sequencing project: providing services to taxonomists for standard genome sequencing and annotation.</title>
        <authorList>
            <consortium name="The Broad Institute Genomics Platform"/>
            <consortium name="The Broad Institute Genome Sequencing Center for Infectious Disease"/>
            <person name="Wu L."/>
            <person name="Ma J."/>
        </authorList>
    </citation>
    <scope>NUCLEOTIDE SEQUENCE [LARGE SCALE GENOMIC DNA]</scope>
    <source>
        <strain evidence="3">JCM 4733</strain>
    </source>
</reference>
<sequence length="132" mass="13270">MTATPCTTAPDGVTLAPAARGTWARASAAPVVGGVSAPAQGPTVRGSSVTRKSLTVPPVTGASVAFGRGLPPAPYRSTAPHLPPAPDTAAPPRFPRRGVPSAPVRPTAPHKTPVPTSAHSSPRAARVQRSPR</sequence>
<gene>
    <name evidence="2" type="ORF">GCM10010345_24240</name>
</gene>
<evidence type="ECO:0000313" key="2">
    <source>
        <dbReference type="EMBL" id="GHA18669.1"/>
    </source>
</evidence>
<comment type="caution">
    <text evidence="2">The sequence shown here is derived from an EMBL/GenBank/DDBJ whole genome shotgun (WGS) entry which is preliminary data.</text>
</comment>
<keyword evidence="3" id="KW-1185">Reference proteome</keyword>
<organism evidence="2 3">
    <name type="scientific">Streptomyces canarius</name>
    <dbReference type="NCBI Taxonomy" id="285453"/>
    <lineage>
        <taxon>Bacteria</taxon>
        <taxon>Bacillati</taxon>
        <taxon>Actinomycetota</taxon>
        <taxon>Actinomycetes</taxon>
        <taxon>Kitasatosporales</taxon>
        <taxon>Streptomycetaceae</taxon>
        <taxon>Streptomyces</taxon>
    </lineage>
</organism>
<feature type="compositionally biased region" description="Low complexity" evidence="1">
    <location>
        <begin position="33"/>
        <end position="42"/>
    </location>
</feature>